<dbReference type="OrthoDB" id="1088220at2759"/>
<dbReference type="Proteomes" id="UP000325315">
    <property type="component" value="Unassembled WGS sequence"/>
</dbReference>
<dbReference type="PANTHER" id="PTHR33116">
    <property type="entry name" value="REVERSE TRANSCRIPTASE ZINC-BINDING DOMAIN-CONTAINING PROTEIN-RELATED-RELATED"/>
    <property type="match status" value="1"/>
</dbReference>
<evidence type="ECO:0000313" key="1">
    <source>
        <dbReference type="EMBL" id="KAA3485359.1"/>
    </source>
</evidence>
<reference evidence="2" key="1">
    <citation type="journal article" date="2019" name="Plant Biotechnol. J.">
        <title>Genome sequencing of the Australian wild diploid species Gossypium australe highlights disease resistance and delayed gland morphogenesis.</title>
        <authorList>
            <person name="Cai Y."/>
            <person name="Cai X."/>
            <person name="Wang Q."/>
            <person name="Wang P."/>
            <person name="Zhang Y."/>
            <person name="Cai C."/>
            <person name="Xu Y."/>
            <person name="Wang K."/>
            <person name="Zhou Z."/>
            <person name="Wang C."/>
            <person name="Geng S."/>
            <person name="Li B."/>
            <person name="Dong Q."/>
            <person name="Hou Y."/>
            <person name="Wang H."/>
            <person name="Ai P."/>
            <person name="Liu Z."/>
            <person name="Yi F."/>
            <person name="Sun M."/>
            <person name="An G."/>
            <person name="Cheng J."/>
            <person name="Zhang Y."/>
            <person name="Shi Q."/>
            <person name="Xie Y."/>
            <person name="Shi X."/>
            <person name="Chang Y."/>
            <person name="Huang F."/>
            <person name="Chen Y."/>
            <person name="Hong S."/>
            <person name="Mi L."/>
            <person name="Sun Q."/>
            <person name="Zhang L."/>
            <person name="Zhou B."/>
            <person name="Peng R."/>
            <person name="Zhang X."/>
            <person name="Liu F."/>
        </authorList>
    </citation>
    <scope>NUCLEOTIDE SEQUENCE [LARGE SCALE GENOMIC DNA]</scope>
    <source>
        <strain evidence="2">cv. PA1801</strain>
    </source>
</reference>
<organism evidence="1 2">
    <name type="scientific">Gossypium australe</name>
    <dbReference type="NCBI Taxonomy" id="47621"/>
    <lineage>
        <taxon>Eukaryota</taxon>
        <taxon>Viridiplantae</taxon>
        <taxon>Streptophyta</taxon>
        <taxon>Embryophyta</taxon>
        <taxon>Tracheophyta</taxon>
        <taxon>Spermatophyta</taxon>
        <taxon>Magnoliopsida</taxon>
        <taxon>eudicotyledons</taxon>
        <taxon>Gunneridae</taxon>
        <taxon>Pentapetalae</taxon>
        <taxon>rosids</taxon>
        <taxon>malvids</taxon>
        <taxon>Malvales</taxon>
        <taxon>Malvaceae</taxon>
        <taxon>Malvoideae</taxon>
        <taxon>Gossypium</taxon>
    </lineage>
</organism>
<keyword evidence="2" id="KW-1185">Reference proteome</keyword>
<dbReference type="AlphaFoldDB" id="A0A5B6WTX0"/>
<dbReference type="PANTHER" id="PTHR33116:SF86">
    <property type="entry name" value="REVERSE TRANSCRIPTASE DOMAIN-CONTAINING PROTEIN"/>
    <property type="match status" value="1"/>
</dbReference>
<gene>
    <name evidence="1" type="ORF">EPI10_007353</name>
</gene>
<sequence>MVGTFYSFWNGSWYLRPYLSFSCRTSSLSSILSHKISVRKSNIFFSNNTGVDIRNQISQLFRFQKVQNLGTYPGVPILHDRVTKNTLNFVVNKVRRNLQSWDAKKLSFAGRITLAQLVLLSIPNYFMQSLMIPKSVCVDIERLVRQFIWGCTEGNSKMALVGWESICQPMARGGLGFRHLNDQNSLFFMKIGFSLVSKCDTLWVRVLRSKYGWKD</sequence>
<evidence type="ECO:0000313" key="2">
    <source>
        <dbReference type="Proteomes" id="UP000325315"/>
    </source>
</evidence>
<accession>A0A5B6WTX0</accession>
<comment type="caution">
    <text evidence="1">The sequence shown here is derived from an EMBL/GenBank/DDBJ whole genome shotgun (WGS) entry which is preliminary data.</text>
</comment>
<name>A0A5B6WTX0_9ROSI</name>
<proteinExistence type="predicted"/>
<dbReference type="EMBL" id="SMMG02000002">
    <property type="protein sequence ID" value="KAA3485359.1"/>
    <property type="molecule type" value="Genomic_DNA"/>
</dbReference>
<protein>
    <submittedName>
        <fullName evidence="1">Retrovirus-related Pol polyprotein LINE-1</fullName>
    </submittedName>
</protein>